<evidence type="ECO:0000313" key="11">
    <source>
        <dbReference type="Proteomes" id="UP000297626"/>
    </source>
</evidence>
<protein>
    <submittedName>
        <fullName evidence="10">Type II secretion system protein</fullName>
    </submittedName>
</protein>
<keyword evidence="11" id="KW-1185">Reference proteome</keyword>
<dbReference type="RefSeq" id="WP_134529657.1">
    <property type="nucleotide sequence ID" value="NZ_SOHN01000011.1"/>
</dbReference>
<dbReference type="SUPFAM" id="SSF49452">
    <property type="entry name" value="Starch-binding domain-like"/>
    <property type="match status" value="1"/>
</dbReference>
<evidence type="ECO:0000256" key="2">
    <source>
        <dbReference type="ARBA" id="ARBA00008358"/>
    </source>
</evidence>
<dbReference type="PANTHER" id="PTHR38779:SF2">
    <property type="entry name" value="TYPE II SECRETION SYSTEM PROTEIN I-RELATED"/>
    <property type="match status" value="1"/>
</dbReference>
<evidence type="ECO:0000256" key="1">
    <source>
        <dbReference type="ARBA" id="ARBA00004377"/>
    </source>
</evidence>
<dbReference type="GO" id="GO:0015627">
    <property type="term" value="C:type II protein secretion system complex"/>
    <property type="evidence" value="ECO:0007669"/>
    <property type="project" value="InterPro"/>
</dbReference>
<evidence type="ECO:0000256" key="4">
    <source>
        <dbReference type="ARBA" id="ARBA00022481"/>
    </source>
</evidence>
<evidence type="ECO:0000256" key="6">
    <source>
        <dbReference type="ARBA" id="ARBA00022692"/>
    </source>
</evidence>
<dbReference type="InterPro" id="IPR010052">
    <property type="entry name" value="T2SS_protein-GspI"/>
</dbReference>
<keyword evidence="3" id="KW-1003">Cell membrane</keyword>
<accession>A0A4R9BMT6</accession>
<dbReference type="InterPro" id="IPR013784">
    <property type="entry name" value="Carb-bd-like_fold"/>
</dbReference>
<name>A0A4R9BMT6_9MICO</name>
<dbReference type="Gene3D" id="2.60.40.1120">
    <property type="entry name" value="Carboxypeptidase-like, regulatory domain"/>
    <property type="match status" value="1"/>
</dbReference>
<keyword evidence="7 9" id="KW-1133">Transmembrane helix</keyword>
<keyword evidence="8 9" id="KW-0472">Membrane</keyword>
<keyword evidence="4" id="KW-0488">Methylation</keyword>
<comment type="subcellular location">
    <subcellularLocation>
        <location evidence="1">Cell inner membrane</location>
        <topology evidence="1">Single-pass membrane protein</topology>
    </subcellularLocation>
</comment>
<evidence type="ECO:0000256" key="3">
    <source>
        <dbReference type="ARBA" id="ARBA00022475"/>
    </source>
</evidence>
<dbReference type="PANTHER" id="PTHR38779">
    <property type="entry name" value="TYPE II SECRETION SYSTEM PROTEIN I-RELATED"/>
    <property type="match status" value="1"/>
</dbReference>
<gene>
    <name evidence="10" type="ORF">E3T51_09755</name>
</gene>
<dbReference type="Proteomes" id="UP000297626">
    <property type="component" value="Unassembled WGS sequence"/>
</dbReference>
<feature type="transmembrane region" description="Helical" evidence="9">
    <location>
        <begin position="21"/>
        <end position="45"/>
    </location>
</feature>
<dbReference type="PROSITE" id="PS00409">
    <property type="entry name" value="PROKAR_NTER_METHYL"/>
    <property type="match status" value="1"/>
</dbReference>
<dbReference type="GO" id="GO:0005886">
    <property type="term" value="C:plasma membrane"/>
    <property type="evidence" value="ECO:0007669"/>
    <property type="project" value="UniProtKB-SubCell"/>
</dbReference>
<proteinExistence type="inferred from homology"/>
<reference evidence="10 11" key="1">
    <citation type="submission" date="2019-03" db="EMBL/GenBank/DDBJ databases">
        <title>Genomics of glacier-inhabiting Cryobacterium strains.</title>
        <authorList>
            <person name="Liu Q."/>
            <person name="Xin Y.-H."/>
        </authorList>
    </citation>
    <scope>NUCLEOTIDE SEQUENCE [LARGE SCALE GENOMIC DNA]</scope>
    <source>
        <strain evidence="10 11">Sr54</strain>
    </source>
</reference>
<keyword evidence="6 9" id="KW-0812">Transmembrane</keyword>
<keyword evidence="5" id="KW-0997">Cell inner membrane</keyword>
<evidence type="ECO:0000256" key="9">
    <source>
        <dbReference type="SAM" id="Phobius"/>
    </source>
</evidence>
<sequence length="466" mass="47171">MRALLRRLGVSDLRANPEAGISLIEVLVAMLIFAIIAVGVGYGIVTSLYLSNDARSREVATNLAAQEIDLARSSGDVFSVLDRDSTVVLNGTTFSVHRATAWETSTGADGNCGSGGGQLRYRHINVTVGWNSMRASTPLVRADSALAPGSRINDPTLGTILVSVLTAAGTGAAGVAISAVPNAVPNGAQTLSVAPPATDAQGCSYLLKVKPGTYDVSASRPNYVDKNQATTSVRTVGVAAGAAASVSFAYDLAGTLTVNYATNVTTGTTLLPSDLHTTWRSTYAAYTPLNASVATTQTFRLHPFASGYQVFAGTYVAPTPIIPATPTSQGCVSVDPAAWTTPAADGAIGTVAVQVATLPGGAATVNVPLGVFTVTGLAGQYLRAVSQPAGVVPGDPGCALGTTYTFGPLPVGATAQLGLPFGSFTLFSGVTSGAQIIPVIAASVTVQTRGSAGAVLTLDPRTVVTP</sequence>
<comment type="similarity">
    <text evidence="2">Belongs to the GSP I family.</text>
</comment>
<comment type="caution">
    <text evidence="10">The sequence shown here is derived from an EMBL/GenBank/DDBJ whole genome shotgun (WGS) entry which is preliminary data.</text>
</comment>
<evidence type="ECO:0000313" key="10">
    <source>
        <dbReference type="EMBL" id="TFD87751.1"/>
    </source>
</evidence>
<dbReference type="AlphaFoldDB" id="A0A4R9BMT6"/>
<dbReference type="Pfam" id="PF07963">
    <property type="entry name" value="N_methyl"/>
    <property type="match status" value="1"/>
</dbReference>
<dbReference type="EMBL" id="SOHN01000011">
    <property type="protein sequence ID" value="TFD87751.1"/>
    <property type="molecule type" value="Genomic_DNA"/>
</dbReference>
<dbReference type="GO" id="GO:0015628">
    <property type="term" value="P:protein secretion by the type II secretion system"/>
    <property type="evidence" value="ECO:0007669"/>
    <property type="project" value="InterPro"/>
</dbReference>
<evidence type="ECO:0000256" key="5">
    <source>
        <dbReference type="ARBA" id="ARBA00022519"/>
    </source>
</evidence>
<dbReference type="GO" id="GO:0030246">
    <property type="term" value="F:carbohydrate binding"/>
    <property type="evidence" value="ECO:0007669"/>
    <property type="project" value="InterPro"/>
</dbReference>
<evidence type="ECO:0000256" key="8">
    <source>
        <dbReference type="ARBA" id="ARBA00023136"/>
    </source>
</evidence>
<dbReference type="InterPro" id="IPR012902">
    <property type="entry name" value="N_methyl_site"/>
</dbReference>
<organism evidence="10 11">
    <name type="scientific">Cryobacterium serini</name>
    <dbReference type="NCBI Taxonomy" id="1259201"/>
    <lineage>
        <taxon>Bacteria</taxon>
        <taxon>Bacillati</taxon>
        <taxon>Actinomycetota</taxon>
        <taxon>Actinomycetes</taxon>
        <taxon>Micrococcales</taxon>
        <taxon>Microbacteriaceae</taxon>
        <taxon>Cryobacterium</taxon>
    </lineage>
</organism>
<evidence type="ECO:0000256" key="7">
    <source>
        <dbReference type="ARBA" id="ARBA00022989"/>
    </source>
</evidence>